<feature type="transmembrane region" description="Helical" evidence="7">
    <location>
        <begin position="108"/>
        <end position="131"/>
    </location>
</feature>
<evidence type="ECO:0000313" key="10">
    <source>
        <dbReference type="Proteomes" id="UP000886887"/>
    </source>
</evidence>
<dbReference type="Pfam" id="PF00528">
    <property type="entry name" value="BPD_transp_1"/>
    <property type="match status" value="1"/>
</dbReference>
<evidence type="ECO:0000256" key="5">
    <source>
        <dbReference type="ARBA" id="ARBA00022989"/>
    </source>
</evidence>
<comment type="subcellular location">
    <subcellularLocation>
        <location evidence="1 7">Cell membrane</location>
        <topology evidence="1 7">Multi-pass membrane protein</topology>
    </subcellularLocation>
</comment>
<feature type="transmembrane region" description="Helical" evidence="7">
    <location>
        <begin position="242"/>
        <end position="261"/>
    </location>
</feature>
<keyword evidence="5 7" id="KW-1133">Transmembrane helix</keyword>
<dbReference type="PROSITE" id="PS50928">
    <property type="entry name" value="ABC_TM1"/>
    <property type="match status" value="1"/>
</dbReference>
<protein>
    <submittedName>
        <fullName evidence="9">Carbohydrate ABC transporter permease</fullName>
    </submittedName>
</protein>
<evidence type="ECO:0000256" key="1">
    <source>
        <dbReference type="ARBA" id="ARBA00004651"/>
    </source>
</evidence>
<evidence type="ECO:0000256" key="6">
    <source>
        <dbReference type="ARBA" id="ARBA00023136"/>
    </source>
</evidence>
<dbReference type="GO" id="GO:0055085">
    <property type="term" value="P:transmembrane transport"/>
    <property type="evidence" value="ECO:0007669"/>
    <property type="project" value="InterPro"/>
</dbReference>
<keyword evidence="6 7" id="KW-0472">Membrane</keyword>
<name>A0A9D0Z945_9FIRM</name>
<sequence>MRRQITPGTVTLEAITFLLAFIVFVPILWSFVVSLKTDEASLPGAFHYFLPPFTIANYIEVLSGGTKVLLWLFNSVFVAVVVTIGMTLLCSMASYAIAKLQFRYRKGIYMYFLAGLMVPGEATIVALFVLANELKLIDTYLGLILPALAGSMNIIIMTSFLTGIPNDLIEAARIDGAGEFRTYKDVILPLSRTVIVTVSIFTFIGNWNSYLWPYLCAMNEDLFTLPIGIPTFVSQFSVDKTIPMTVNMIASLPILLFFIIFEKQIVKGISLSGIKG</sequence>
<accession>A0A9D0Z945</accession>
<dbReference type="InterPro" id="IPR035906">
    <property type="entry name" value="MetI-like_sf"/>
</dbReference>
<proteinExistence type="inferred from homology"/>
<dbReference type="Proteomes" id="UP000886887">
    <property type="component" value="Unassembled WGS sequence"/>
</dbReference>
<evidence type="ECO:0000259" key="8">
    <source>
        <dbReference type="PROSITE" id="PS50928"/>
    </source>
</evidence>
<reference evidence="9" key="2">
    <citation type="journal article" date="2021" name="PeerJ">
        <title>Extensive microbial diversity within the chicken gut microbiome revealed by metagenomics and culture.</title>
        <authorList>
            <person name="Gilroy R."/>
            <person name="Ravi A."/>
            <person name="Getino M."/>
            <person name="Pursley I."/>
            <person name="Horton D.L."/>
            <person name="Alikhan N.F."/>
            <person name="Baker D."/>
            <person name="Gharbi K."/>
            <person name="Hall N."/>
            <person name="Watson M."/>
            <person name="Adriaenssens E.M."/>
            <person name="Foster-Nyarko E."/>
            <person name="Jarju S."/>
            <person name="Secka A."/>
            <person name="Antonio M."/>
            <person name="Oren A."/>
            <person name="Chaudhuri R.R."/>
            <person name="La Ragione R."/>
            <person name="Hildebrand F."/>
            <person name="Pallen M.J."/>
        </authorList>
    </citation>
    <scope>NUCLEOTIDE SEQUENCE</scope>
    <source>
        <strain evidence="9">ChiSxjej2B14-6234</strain>
    </source>
</reference>
<feature type="transmembrane region" description="Helical" evidence="7">
    <location>
        <begin position="12"/>
        <end position="32"/>
    </location>
</feature>
<keyword evidence="2 7" id="KW-0813">Transport</keyword>
<dbReference type="EMBL" id="DVFJ01000013">
    <property type="protein sequence ID" value="HIQ71486.1"/>
    <property type="molecule type" value="Genomic_DNA"/>
</dbReference>
<evidence type="ECO:0000256" key="3">
    <source>
        <dbReference type="ARBA" id="ARBA00022475"/>
    </source>
</evidence>
<feature type="transmembrane region" description="Helical" evidence="7">
    <location>
        <begin position="68"/>
        <end position="96"/>
    </location>
</feature>
<reference evidence="9" key="1">
    <citation type="submission" date="2020-10" db="EMBL/GenBank/DDBJ databases">
        <authorList>
            <person name="Gilroy R."/>
        </authorList>
    </citation>
    <scope>NUCLEOTIDE SEQUENCE</scope>
    <source>
        <strain evidence="9">ChiSxjej2B14-6234</strain>
    </source>
</reference>
<gene>
    <name evidence="9" type="ORF">IAB73_04665</name>
</gene>
<feature type="domain" description="ABC transmembrane type-1" evidence="8">
    <location>
        <begin position="72"/>
        <end position="261"/>
    </location>
</feature>
<organism evidence="9 10">
    <name type="scientific">Candidatus Onthenecus intestinigallinarum</name>
    <dbReference type="NCBI Taxonomy" id="2840875"/>
    <lineage>
        <taxon>Bacteria</taxon>
        <taxon>Bacillati</taxon>
        <taxon>Bacillota</taxon>
        <taxon>Clostridia</taxon>
        <taxon>Eubacteriales</taxon>
        <taxon>Candidatus Onthenecus</taxon>
    </lineage>
</organism>
<dbReference type="AlphaFoldDB" id="A0A9D0Z945"/>
<evidence type="ECO:0000313" key="9">
    <source>
        <dbReference type="EMBL" id="HIQ71486.1"/>
    </source>
</evidence>
<dbReference type="SUPFAM" id="SSF161098">
    <property type="entry name" value="MetI-like"/>
    <property type="match status" value="1"/>
</dbReference>
<dbReference type="GO" id="GO:0005886">
    <property type="term" value="C:plasma membrane"/>
    <property type="evidence" value="ECO:0007669"/>
    <property type="project" value="UniProtKB-SubCell"/>
</dbReference>
<feature type="transmembrane region" description="Helical" evidence="7">
    <location>
        <begin position="143"/>
        <end position="165"/>
    </location>
</feature>
<comment type="caution">
    <text evidence="9">The sequence shown here is derived from an EMBL/GenBank/DDBJ whole genome shotgun (WGS) entry which is preliminary data.</text>
</comment>
<evidence type="ECO:0000256" key="2">
    <source>
        <dbReference type="ARBA" id="ARBA00022448"/>
    </source>
</evidence>
<dbReference type="InterPro" id="IPR000515">
    <property type="entry name" value="MetI-like"/>
</dbReference>
<keyword evidence="4 7" id="KW-0812">Transmembrane</keyword>
<feature type="transmembrane region" description="Helical" evidence="7">
    <location>
        <begin position="186"/>
        <end position="205"/>
    </location>
</feature>
<evidence type="ECO:0000256" key="4">
    <source>
        <dbReference type="ARBA" id="ARBA00022692"/>
    </source>
</evidence>
<evidence type="ECO:0000256" key="7">
    <source>
        <dbReference type="RuleBase" id="RU363032"/>
    </source>
</evidence>
<keyword evidence="3" id="KW-1003">Cell membrane</keyword>
<comment type="similarity">
    <text evidence="7">Belongs to the binding-protein-dependent transport system permease family.</text>
</comment>
<dbReference type="PANTHER" id="PTHR43744:SF8">
    <property type="entry name" value="SN-GLYCEROL-3-PHOSPHATE TRANSPORT SYSTEM PERMEASE PROTEIN UGPE"/>
    <property type="match status" value="1"/>
</dbReference>
<dbReference type="PANTHER" id="PTHR43744">
    <property type="entry name" value="ABC TRANSPORTER PERMEASE PROTEIN MG189-RELATED-RELATED"/>
    <property type="match status" value="1"/>
</dbReference>
<dbReference type="CDD" id="cd06261">
    <property type="entry name" value="TM_PBP2"/>
    <property type="match status" value="1"/>
</dbReference>
<dbReference type="Gene3D" id="1.10.3720.10">
    <property type="entry name" value="MetI-like"/>
    <property type="match status" value="1"/>
</dbReference>